<evidence type="ECO:0000256" key="3">
    <source>
        <dbReference type="ARBA" id="ARBA00005089"/>
    </source>
</evidence>
<reference evidence="20" key="1">
    <citation type="journal article" date="2020" name="Stud. Mycol.">
        <title>101 Dothideomycetes genomes: a test case for predicting lifestyles and emergence of pathogens.</title>
        <authorList>
            <person name="Haridas S."/>
            <person name="Albert R."/>
            <person name="Binder M."/>
            <person name="Bloem J."/>
            <person name="Labutti K."/>
            <person name="Salamov A."/>
            <person name="Andreopoulos B."/>
            <person name="Baker S."/>
            <person name="Barry K."/>
            <person name="Bills G."/>
            <person name="Bluhm B."/>
            <person name="Cannon C."/>
            <person name="Castanera R."/>
            <person name="Culley D."/>
            <person name="Daum C."/>
            <person name="Ezra D."/>
            <person name="Gonzalez J."/>
            <person name="Henrissat B."/>
            <person name="Kuo A."/>
            <person name="Liang C."/>
            <person name="Lipzen A."/>
            <person name="Lutzoni F."/>
            <person name="Magnuson J."/>
            <person name="Mondo S."/>
            <person name="Nolan M."/>
            <person name="Ohm R."/>
            <person name="Pangilinan J."/>
            <person name="Park H.-J."/>
            <person name="Ramirez L."/>
            <person name="Alfaro M."/>
            <person name="Sun H."/>
            <person name="Tritt A."/>
            <person name="Yoshinaga Y."/>
            <person name="Zwiers L.-H."/>
            <person name="Turgeon B."/>
            <person name="Goodwin S."/>
            <person name="Spatafora J."/>
            <person name="Crous P."/>
            <person name="Grigoriev I."/>
        </authorList>
    </citation>
    <scope>NUCLEOTIDE SEQUENCE</scope>
    <source>
        <strain evidence="20">Tuck. ex Michener</strain>
    </source>
</reference>
<keyword evidence="15" id="KW-0413">Isomerase</keyword>
<dbReference type="SUPFAM" id="SSF48576">
    <property type="entry name" value="Terpenoid synthases"/>
    <property type="match status" value="1"/>
</dbReference>
<dbReference type="CDD" id="cd00683">
    <property type="entry name" value="Trans_IPPS_HH"/>
    <property type="match status" value="1"/>
</dbReference>
<comment type="similarity">
    <text evidence="5">In the N-terminal section; belongs to the lycopene beta-cyclase family.</text>
</comment>
<dbReference type="GO" id="GO:0016872">
    <property type="term" value="F:intramolecular lyase activity"/>
    <property type="evidence" value="ECO:0007669"/>
    <property type="project" value="InterPro"/>
</dbReference>
<feature type="transmembrane region" description="Helical" evidence="19">
    <location>
        <begin position="230"/>
        <end position="254"/>
    </location>
</feature>
<organism evidence="20 21">
    <name type="scientific">Viridothelium virens</name>
    <name type="common">Speckled blister lichen</name>
    <name type="synonym">Trypethelium virens</name>
    <dbReference type="NCBI Taxonomy" id="1048519"/>
    <lineage>
        <taxon>Eukaryota</taxon>
        <taxon>Fungi</taxon>
        <taxon>Dikarya</taxon>
        <taxon>Ascomycota</taxon>
        <taxon>Pezizomycotina</taxon>
        <taxon>Dothideomycetes</taxon>
        <taxon>Dothideomycetes incertae sedis</taxon>
        <taxon>Trypetheliales</taxon>
        <taxon>Trypetheliaceae</taxon>
        <taxon>Viridothelium</taxon>
    </lineage>
</organism>
<comment type="catalytic activity">
    <reaction evidence="17">
        <text>gamma-carotene = all-trans-beta-carotene</text>
        <dbReference type="Rhea" id="RHEA:32239"/>
        <dbReference type="ChEBI" id="CHEBI:17579"/>
        <dbReference type="ChEBI" id="CHEBI:27740"/>
        <dbReference type="EC" id="5.5.1.19"/>
    </reaction>
</comment>
<dbReference type="Proteomes" id="UP000800092">
    <property type="component" value="Unassembled WGS sequence"/>
</dbReference>
<evidence type="ECO:0000256" key="5">
    <source>
        <dbReference type="ARBA" id="ARBA00008247"/>
    </source>
</evidence>
<evidence type="ECO:0000256" key="2">
    <source>
        <dbReference type="ARBA" id="ARBA00004141"/>
    </source>
</evidence>
<dbReference type="InterPro" id="IPR044843">
    <property type="entry name" value="Trans_IPPS_bact-type"/>
</dbReference>
<keyword evidence="10" id="KW-0808">Transferase</keyword>
<evidence type="ECO:0000256" key="11">
    <source>
        <dbReference type="ARBA" id="ARBA00022692"/>
    </source>
</evidence>
<feature type="transmembrane region" description="Helical" evidence="19">
    <location>
        <begin position="80"/>
        <end position="97"/>
    </location>
</feature>
<dbReference type="EC" id="2.5.1.32" evidence="8"/>
<comment type="catalytic activity">
    <reaction evidence="18">
        <text>all-trans-lycopene = gamma-carotene</text>
        <dbReference type="Rhea" id="RHEA:32219"/>
        <dbReference type="ChEBI" id="CHEBI:15948"/>
        <dbReference type="ChEBI" id="CHEBI:27740"/>
        <dbReference type="EC" id="5.5.1.19"/>
    </reaction>
</comment>
<dbReference type="NCBIfam" id="TIGR03462">
    <property type="entry name" value="CarR_dom_SF"/>
    <property type="match status" value="2"/>
</dbReference>
<evidence type="ECO:0000256" key="1">
    <source>
        <dbReference type="ARBA" id="ARBA00001805"/>
    </source>
</evidence>
<dbReference type="Gene3D" id="1.10.600.10">
    <property type="entry name" value="Farnesyl Diphosphate Synthase"/>
    <property type="match status" value="1"/>
</dbReference>
<gene>
    <name evidence="20" type="ORF">EV356DRAFT_575996</name>
</gene>
<dbReference type="GO" id="GO:0045436">
    <property type="term" value="F:lycopene beta cyclase activity"/>
    <property type="evidence" value="ECO:0007669"/>
    <property type="project" value="UniProtKB-ARBA"/>
</dbReference>
<feature type="transmembrane region" description="Helical" evidence="19">
    <location>
        <begin position="6"/>
        <end position="24"/>
    </location>
</feature>
<evidence type="ECO:0000256" key="9">
    <source>
        <dbReference type="ARBA" id="ARBA00018909"/>
    </source>
</evidence>
<dbReference type="InterPro" id="IPR002060">
    <property type="entry name" value="Squ/phyt_synthse"/>
</dbReference>
<evidence type="ECO:0000256" key="4">
    <source>
        <dbReference type="ARBA" id="ARBA00005172"/>
    </source>
</evidence>
<sequence length="623" mass="70112">MGYDYALVHLKYTLPPALALTLLFRPLATKLDVYKILFLITISVVSTTPWDSYLIRTRIWTYPPDAILGPTFFDVPIEEYFFFVIQTYITSLVYLISSKPTFHPIYLQVERSRPSHGRPERGQNWRYIKLAGQLILALALRYSIKLVRDGGHGTYMGMILLWAVPFLLLLWSLSYQFIVGLPNSNTIIPVLIPTLYLWFVDTLALQRGTWAIESGTKLGYQLWGLDIEEAAFFFLTNTLVVWGLIAFDNAIAVINTFFELYRHVPTWPSPIMLVRALLVPAAAYDEDQILGLIQAALRLQSKSRSFFLASGTFPGRLRIDLTILYSFCRVADDLVDTAKTPEEARESIRKLNDFVDLSYQRMTRPAKIAALQEFIEASFPFNAQLALLQLPTHYLPQAPLRDLIKGLESDIKFSETTKSGTANFPIATEADLDTYALRVAGTVAELCLVLVFHHYPSSSSAASAAAKECILKAGRTMGLALQCVNISRDIAVDAGLKRVYLPSEWLADEEDAVEVEDKGIDKDKSKGFTPDAVIRDPADARVEKLRQRMLAKAFQAYEEAKGAIEELPVEARAPMRVAVESYMEIGRVLRKDGGKKGYKVKAGRATVPRGRRFWVAWRALSRG</sequence>
<keyword evidence="13 19" id="KW-1133">Transmembrane helix</keyword>
<dbReference type="SFLD" id="SFLDS00005">
    <property type="entry name" value="Isoprenoid_Synthase_Type_I"/>
    <property type="match status" value="1"/>
</dbReference>
<keyword evidence="12" id="KW-0125">Carotenoid biosynthesis</keyword>
<dbReference type="InterPro" id="IPR008949">
    <property type="entry name" value="Isoprenoid_synthase_dom_sf"/>
</dbReference>
<keyword evidence="14 19" id="KW-0472">Membrane</keyword>
<evidence type="ECO:0000256" key="7">
    <source>
        <dbReference type="ARBA" id="ARBA00012242"/>
    </source>
</evidence>
<evidence type="ECO:0000256" key="12">
    <source>
        <dbReference type="ARBA" id="ARBA00022746"/>
    </source>
</evidence>
<dbReference type="UniPathway" id="UPA00799">
    <property type="reaction ID" value="UER00773"/>
</dbReference>
<keyword evidence="16" id="KW-0511">Multifunctional enzyme</keyword>
<comment type="pathway">
    <text evidence="4">Carotenoid biosynthesis; phytoene biosynthesis; all-trans-phytoene from geranylgeranyl diphosphate: step 1/1.</text>
</comment>
<evidence type="ECO:0000256" key="8">
    <source>
        <dbReference type="ARBA" id="ARBA00012396"/>
    </source>
</evidence>
<dbReference type="Pfam" id="PF00494">
    <property type="entry name" value="SQS_PSY"/>
    <property type="match status" value="1"/>
</dbReference>
<evidence type="ECO:0000256" key="19">
    <source>
        <dbReference type="SAM" id="Phobius"/>
    </source>
</evidence>
<evidence type="ECO:0000256" key="17">
    <source>
        <dbReference type="ARBA" id="ARBA00029313"/>
    </source>
</evidence>
<dbReference type="InterPro" id="IPR017825">
    <property type="entry name" value="Lycopene_cyclase_dom"/>
</dbReference>
<feature type="transmembrane region" description="Helical" evidence="19">
    <location>
        <begin position="156"/>
        <end position="178"/>
    </location>
</feature>
<proteinExistence type="inferred from homology"/>
<evidence type="ECO:0000256" key="14">
    <source>
        <dbReference type="ARBA" id="ARBA00023136"/>
    </source>
</evidence>
<dbReference type="PROSITE" id="PS01045">
    <property type="entry name" value="SQUALEN_PHYTOEN_SYN_2"/>
    <property type="match status" value="1"/>
</dbReference>
<dbReference type="EMBL" id="ML991792">
    <property type="protein sequence ID" value="KAF2235346.1"/>
    <property type="molecule type" value="Genomic_DNA"/>
</dbReference>
<feature type="transmembrane region" description="Helical" evidence="19">
    <location>
        <begin position="36"/>
        <end position="55"/>
    </location>
</feature>
<dbReference type="InterPro" id="IPR033904">
    <property type="entry name" value="Trans_IPPS_HH"/>
</dbReference>
<evidence type="ECO:0000256" key="16">
    <source>
        <dbReference type="ARBA" id="ARBA00023268"/>
    </source>
</evidence>
<comment type="pathway">
    <text evidence="3">Carotenoid biosynthesis; beta-carotene biosynthesis.</text>
</comment>
<dbReference type="GO" id="GO:0016117">
    <property type="term" value="P:carotenoid biosynthetic process"/>
    <property type="evidence" value="ECO:0007669"/>
    <property type="project" value="UniProtKB-KW"/>
</dbReference>
<evidence type="ECO:0000256" key="10">
    <source>
        <dbReference type="ARBA" id="ARBA00022679"/>
    </source>
</evidence>
<dbReference type="GO" id="GO:0016020">
    <property type="term" value="C:membrane"/>
    <property type="evidence" value="ECO:0007669"/>
    <property type="project" value="UniProtKB-SubCell"/>
</dbReference>
<accession>A0A6A6HB28</accession>
<dbReference type="GO" id="GO:0004311">
    <property type="term" value="F:geranylgeranyl diphosphate synthase activity"/>
    <property type="evidence" value="ECO:0007669"/>
    <property type="project" value="InterPro"/>
</dbReference>
<dbReference type="InterPro" id="IPR019845">
    <property type="entry name" value="Squalene/phytoene_synthase_CS"/>
</dbReference>
<evidence type="ECO:0000256" key="13">
    <source>
        <dbReference type="ARBA" id="ARBA00022989"/>
    </source>
</evidence>
<comment type="subcellular location">
    <subcellularLocation>
        <location evidence="2">Membrane</location>
        <topology evidence="2">Multi-pass membrane protein</topology>
    </subcellularLocation>
</comment>
<name>A0A6A6HB28_VIRVR</name>
<evidence type="ECO:0000256" key="15">
    <source>
        <dbReference type="ARBA" id="ARBA00023235"/>
    </source>
</evidence>
<keyword evidence="11 19" id="KW-0812">Transmembrane</keyword>
<dbReference type="SFLD" id="SFLDG01212">
    <property type="entry name" value="Phytoene_synthase_like"/>
    <property type="match status" value="1"/>
</dbReference>
<dbReference type="AlphaFoldDB" id="A0A6A6HB28"/>
<evidence type="ECO:0000256" key="6">
    <source>
        <dbReference type="ARBA" id="ARBA00008406"/>
    </source>
</evidence>
<dbReference type="GO" id="GO:0051996">
    <property type="term" value="F:squalene synthase [NAD(P)H] activity"/>
    <property type="evidence" value="ECO:0007669"/>
    <property type="project" value="InterPro"/>
</dbReference>
<dbReference type="OrthoDB" id="6600518at2759"/>
<evidence type="ECO:0000313" key="21">
    <source>
        <dbReference type="Proteomes" id="UP000800092"/>
    </source>
</evidence>
<evidence type="ECO:0000256" key="18">
    <source>
        <dbReference type="ARBA" id="ARBA00029335"/>
    </source>
</evidence>
<dbReference type="UniPathway" id="UPA00802"/>
<dbReference type="EC" id="5.5.1.19" evidence="7"/>
<dbReference type="SFLD" id="SFLDG01018">
    <property type="entry name" value="Squalene/Phytoene_Synthase_Lik"/>
    <property type="match status" value="1"/>
</dbReference>
<keyword evidence="21" id="KW-1185">Reference proteome</keyword>
<comment type="similarity">
    <text evidence="6">In the C-terminal section; belongs to the phytoene/squalene synthase family.</text>
</comment>
<evidence type="ECO:0000313" key="20">
    <source>
        <dbReference type="EMBL" id="KAF2235346.1"/>
    </source>
</evidence>
<protein>
    <recommendedName>
        <fullName evidence="9">Bifunctional lycopene cyclase/phytoene synthase</fullName>
        <ecNumber evidence="8">2.5.1.32</ecNumber>
        <ecNumber evidence="7">5.5.1.19</ecNumber>
    </recommendedName>
</protein>
<comment type="catalytic activity">
    <reaction evidence="1">
        <text>2 (2E,6E,10E)-geranylgeranyl diphosphate = 15-cis-phytoene + 2 diphosphate</text>
        <dbReference type="Rhea" id="RHEA:34475"/>
        <dbReference type="ChEBI" id="CHEBI:27787"/>
        <dbReference type="ChEBI" id="CHEBI:33019"/>
        <dbReference type="ChEBI" id="CHEBI:58756"/>
        <dbReference type="EC" id="2.5.1.32"/>
    </reaction>
</comment>
<dbReference type="PANTHER" id="PTHR31480">
    <property type="entry name" value="BIFUNCTIONAL LYCOPENE CYCLASE/PHYTOENE SYNTHASE"/>
    <property type="match status" value="1"/>
</dbReference>